<reference evidence="1 2" key="1">
    <citation type="submission" date="2018-09" db="EMBL/GenBank/DDBJ databases">
        <title>whole genome sequence of T. equiperdum IVM-t1 strain.</title>
        <authorList>
            <person name="Suganuma K."/>
        </authorList>
    </citation>
    <scope>NUCLEOTIDE SEQUENCE [LARGE SCALE GENOMIC DNA]</scope>
    <source>
        <strain evidence="1 2">IVM-t1</strain>
    </source>
</reference>
<gene>
    <name evidence="1" type="ORF">DPX39_040012300</name>
</gene>
<comment type="caution">
    <text evidence="1">The sequence shown here is derived from an EMBL/GenBank/DDBJ whole genome shotgun (WGS) entry which is preliminary data.</text>
</comment>
<name>A0A3L6LAF7_9TRYP</name>
<dbReference type="Proteomes" id="UP000266743">
    <property type="component" value="Chromosome 4"/>
</dbReference>
<dbReference type="EMBL" id="QSBY01000004">
    <property type="protein sequence ID" value="RHW73265.1"/>
    <property type="molecule type" value="Genomic_DNA"/>
</dbReference>
<accession>A0A3L6LAF7</accession>
<protein>
    <submittedName>
        <fullName evidence="1">Uncharacterized protein</fullName>
    </submittedName>
</protein>
<organism evidence="1 2">
    <name type="scientific">Trypanosoma brucei equiperdum</name>
    <dbReference type="NCBI Taxonomy" id="630700"/>
    <lineage>
        <taxon>Eukaryota</taxon>
        <taxon>Discoba</taxon>
        <taxon>Euglenozoa</taxon>
        <taxon>Kinetoplastea</taxon>
        <taxon>Metakinetoplastina</taxon>
        <taxon>Trypanosomatida</taxon>
        <taxon>Trypanosomatidae</taxon>
        <taxon>Trypanosoma</taxon>
    </lineage>
</organism>
<proteinExistence type="predicted"/>
<dbReference type="AlphaFoldDB" id="A0A3L6LAF7"/>
<evidence type="ECO:0000313" key="1">
    <source>
        <dbReference type="EMBL" id="RHW73265.1"/>
    </source>
</evidence>
<evidence type="ECO:0000313" key="2">
    <source>
        <dbReference type="Proteomes" id="UP000266743"/>
    </source>
</evidence>
<sequence>MDTAAEMYAMREKSQANKNGGDMAETTLGRKCPFAPSDISPFVAMALQDHSAVWDISDVKSPLRRAPAKRKRTESIGKDMNSSVKMEMTTNTVATMAYLLQSGSPLYDPVEKLWRCWNGHELCIKRISDYSGAEEVTCDFCGVTHWCKNKEVRAKPHRLKKLPPEGLLPAEAEPVDETYLYNCSECGMDLCVHCASEVYEDERYHVPCMQCVQCKLFMHDTDGMLHRCQVKRTHVSPSVLHKSPTSTSGCVSSSIQMDSTGSCGVSVGREQSITTQLLPSDVWEVCVAAKNAEEEVRARALATTLFVKETHVLGTVKQLTFRMPTRLAAEELARRGRDAGLCTAVRKSFV</sequence>